<name>A0AAN9JHD1_CANGL</name>
<gene>
    <name evidence="1" type="ORF">VNO77_47731</name>
</gene>
<keyword evidence="2" id="KW-1185">Reference proteome</keyword>
<evidence type="ECO:0000313" key="2">
    <source>
        <dbReference type="Proteomes" id="UP001367508"/>
    </source>
</evidence>
<proteinExistence type="predicted"/>
<accession>A0AAN9JHD1</accession>
<evidence type="ECO:0000313" key="1">
    <source>
        <dbReference type="EMBL" id="KAK7297733.1"/>
    </source>
</evidence>
<dbReference type="AlphaFoldDB" id="A0AAN9JHD1"/>
<comment type="caution">
    <text evidence="1">The sequence shown here is derived from an EMBL/GenBank/DDBJ whole genome shotgun (WGS) entry which is preliminary data.</text>
</comment>
<sequence>MITESTDIRNAKQAEKLRPLKFLIEFTLLSSNARELNSPSFLLPSIRPMVHPKFFSFRFQPIHPINELCVWPIPSPSGIGLFVPSAPRSE</sequence>
<reference evidence="1 2" key="1">
    <citation type="submission" date="2024-01" db="EMBL/GenBank/DDBJ databases">
        <title>The genomes of 5 underutilized Papilionoideae crops provide insights into root nodulation and disease resistanc.</title>
        <authorList>
            <person name="Jiang F."/>
        </authorList>
    </citation>
    <scope>NUCLEOTIDE SEQUENCE [LARGE SCALE GENOMIC DNA]</scope>
    <source>
        <strain evidence="1">LVBAO_FW01</strain>
        <tissue evidence="1">Leaves</tissue>
    </source>
</reference>
<organism evidence="1 2">
    <name type="scientific">Canavalia gladiata</name>
    <name type="common">Sword bean</name>
    <name type="synonym">Dolichos gladiatus</name>
    <dbReference type="NCBI Taxonomy" id="3824"/>
    <lineage>
        <taxon>Eukaryota</taxon>
        <taxon>Viridiplantae</taxon>
        <taxon>Streptophyta</taxon>
        <taxon>Embryophyta</taxon>
        <taxon>Tracheophyta</taxon>
        <taxon>Spermatophyta</taxon>
        <taxon>Magnoliopsida</taxon>
        <taxon>eudicotyledons</taxon>
        <taxon>Gunneridae</taxon>
        <taxon>Pentapetalae</taxon>
        <taxon>rosids</taxon>
        <taxon>fabids</taxon>
        <taxon>Fabales</taxon>
        <taxon>Fabaceae</taxon>
        <taxon>Papilionoideae</taxon>
        <taxon>50 kb inversion clade</taxon>
        <taxon>NPAAA clade</taxon>
        <taxon>indigoferoid/millettioid clade</taxon>
        <taxon>Phaseoleae</taxon>
        <taxon>Canavalia</taxon>
    </lineage>
</organism>
<protein>
    <submittedName>
        <fullName evidence="1">Uncharacterized protein</fullName>
    </submittedName>
</protein>
<dbReference type="Proteomes" id="UP001367508">
    <property type="component" value="Unassembled WGS sequence"/>
</dbReference>
<dbReference type="EMBL" id="JAYMYQ010000040">
    <property type="protein sequence ID" value="KAK7297733.1"/>
    <property type="molecule type" value="Genomic_DNA"/>
</dbReference>